<accession>A0A8J5MLA1</accession>
<keyword evidence="3" id="KW-1185">Reference proteome</keyword>
<sequence length="85" mass="9486">MSPVLPIMPQCISLLFLLIHLQHLPPTSNTFLYLPSTYPPPSITSLQIPTLYLQHFFLTSALHLQHQHPPSISIANLPPSTHTSP</sequence>
<reference evidence="2" key="1">
    <citation type="journal article" date="2021" name="Sci. Adv.">
        <title>The American lobster genome reveals insights on longevity, neural, and immune adaptations.</title>
        <authorList>
            <person name="Polinski J.M."/>
            <person name="Zimin A.V."/>
            <person name="Clark K.F."/>
            <person name="Kohn A.B."/>
            <person name="Sadowski N."/>
            <person name="Timp W."/>
            <person name="Ptitsyn A."/>
            <person name="Khanna P."/>
            <person name="Romanova D.Y."/>
            <person name="Williams P."/>
            <person name="Greenwood S.J."/>
            <person name="Moroz L.L."/>
            <person name="Walt D.R."/>
            <person name="Bodnar A.G."/>
        </authorList>
    </citation>
    <scope>NUCLEOTIDE SEQUENCE</scope>
    <source>
        <strain evidence="2">GMGI-L3</strain>
    </source>
</reference>
<organism evidence="2 3">
    <name type="scientific">Homarus americanus</name>
    <name type="common">American lobster</name>
    <dbReference type="NCBI Taxonomy" id="6706"/>
    <lineage>
        <taxon>Eukaryota</taxon>
        <taxon>Metazoa</taxon>
        <taxon>Ecdysozoa</taxon>
        <taxon>Arthropoda</taxon>
        <taxon>Crustacea</taxon>
        <taxon>Multicrustacea</taxon>
        <taxon>Malacostraca</taxon>
        <taxon>Eumalacostraca</taxon>
        <taxon>Eucarida</taxon>
        <taxon>Decapoda</taxon>
        <taxon>Pleocyemata</taxon>
        <taxon>Astacidea</taxon>
        <taxon>Nephropoidea</taxon>
        <taxon>Nephropidae</taxon>
        <taxon>Homarus</taxon>
    </lineage>
</organism>
<evidence type="ECO:0000313" key="3">
    <source>
        <dbReference type="Proteomes" id="UP000747542"/>
    </source>
</evidence>
<evidence type="ECO:0000256" key="1">
    <source>
        <dbReference type="SAM" id="SignalP"/>
    </source>
</evidence>
<dbReference type="Proteomes" id="UP000747542">
    <property type="component" value="Unassembled WGS sequence"/>
</dbReference>
<feature type="signal peptide" evidence="1">
    <location>
        <begin position="1"/>
        <end position="29"/>
    </location>
</feature>
<name>A0A8J5MLA1_HOMAM</name>
<keyword evidence="1" id="KW-0732">Signal</keyword>
<dbReference type="EMBL" id="JAHLQT010041777">
    <property type="protein sequence ID" value="KAG7155392.1"/>
    <property type="molecule type" value="Genomic_DNA"/>
</dbReference>
<dbReference type="AlphaFoldDB" id="A0A8J5MLA1"/>
<protein>
    <submittedName>
        <fullName evidence="2">Uncharacterized protein</fullName>
    </submittedName>
</protein>
<feature type="chain" id="PRO_5035264422" evidence="1">
    <location>
        <begin position="30"/>
        <end position="85"/>
    </location>
</feature>
<evidence type="ECO:0000313" key="2">
    <source>
        <dbReference type="EMBL" id="KAG7155392.1"/>
    </source>
</evidence>
<comment type="caution">
    <text evidence="2">The sequence shown here is derived from an EMBL/GenBank/DDBJ whole genome shotgun (WGS) entry which is preliminary data.</text>
</comment>
<proteinExistence type="predicted"/>
<gene>
    <name evidence="2" type="ORF">Hamer_G023676</name>
</gene>